<dbReference type="Proteomes" id="UP001419268">
    <property type="component" value="Unassembled WGS sequence"/>
</dbReference>
<dbReference type="FunFam" id="1.10.10.60:FF:000002">
    <property type="entry name" value="Myb family transcription factor"/>
    <property type="match status" value="1"/>
</dbReference>
<dbReference type="InterPro" id="IPR044787">
    <property type="entry name" value="HHO5-like"/>
</dbReference>
<evidence type="ECO:0000259" key="7">
    <source>
        <dbReference type="PROSITE" id="PS51294"/>
    </source>
</evidence>
<gene>
    <name evidence="8" type="ORF">Scep_000469</name>
</gene>
<dbReference type="NCBIfam" id="TIGR01557">
    <property type="entry name" value="myb_SHAQKYF"/>
    <property type="match status" value="1"/>
</dbReference>
<reference evidence="8 9" key="1">
    <citation type="submission" date="2024-01" db="EMBL/GenBank/DDBJ databases">
        <title>Genome assemblies of Stephania.</title>
        <authorList>
            <person name="Yang L."/>
        </authorList>
    </citation>
    <scope>NUCLEOTIDE SEQUENCE [LARGE SCALE GENOMIC DNA]</scope>
    <source>
        <strain evidence="8">JXDWG</strain>
        <tissue evidence="8">Leaf</tissue>
    </source>
</reference>
<dbReference type="Pfam" id="PF00249">
    <property type="entry name" value="Myb_DNA-binding"/>
    <property type="match status" value="1"/>
</dbReference>
<dbReference type="InterPro" id="IPR006447">
    <property type="entry name" value="Myb_dom_plants"/>
</dbReference>
<dbReference type="GO" id="GO:0003677">
    <property type="term" value="F:DNA binding"/>
    <property type="evidence" value="ECO:0007669"/>
    <property type="project" value="UniProtKB-KW"/>
</dbReference>
<dbReference type="EMBL" id="JBBNAG010000001">
    <property type="protein sequence ID" value="KAK9165278.1"/>
    <property type="molecule type" value="Genomic_DNA"/>
</dbReference>
<keyword evidence="3" id="KW-0238">DNA-binding</keyword>
<dbReference type="InterPro" id="IPR058673">
    <property type="entry name" value="HHO5-like_N"/>
</dbReference>
<dbReference type="GO" id="GO:0005634">
    <property type="term" value="C:nucleus"/>
    <property type="evidence" value="ECO:0007669"/>
    <property type="project" value="UniProtKB-SubCell"/>
</dbReference>
<feature type="region of interest" description="Disordered" evidence="6">
    <location>
        <begin position="316"/>
        <end position="401"/>
    </location>
</feature>
<keyword evidence="4" id="KW-0804">Transcription</keyword>
<evidence type="ECO:0000313" key="8">
    <source>
        <dbReference type="EMBL" id="KAK9165278.1"/>
    </source>
</evidence>
<feature type="compositionally biased region" description="Polar residues" evidence="6">
    <location>
        <begin position="324"/>
        <end position="334"/>
    </location>
</feature>
<feature type="domain" description="HTH myb-type" evidence="7">
    <location>
        <begin position="263"/>
        <end position="322"/>
    </location>
</feature>
<comment type="subcellular location">
    <subcellularLocation>
        <location evidence="1">Nucleus</location>
    </subcellularLocation>
</comment>
<feature type="compositionally biased region" description="Polar residues" evidence="6">
    <location>
        <begin position="351"/>
        <end position="367"/>
    </location>
</feature>
<evidence type="ECO:0000256" key="4">
    <source>
        <dbReference type="ARBA" id="ARBA00023163"/>
    </source>
</evidence>
<keyword evidence="2" id="KW-0805">Transcription regulation</keyword>
<evidence type="ECO:0000256" key="5">
    <source>
        <dbReference type="ARBA" id="ARBA00023242"/>
    </source>
</evidence>
<dbReference type="GO" id="GO:0003700">
    <property type="term" value="F:DNA-binding transcription factor activity"/>
    <property type="evidence" value="ECO:0007669"/>
    <property type="project" value="InterPro"/>
</dbReference>
<proteinExistence type="predicted"/>
<dbReference type="PROSITE" id="PS51294">
    <property type="entry name" value="HTH_MYB"/>
    <property type="match status" value="1"/>
</dbReference>
<dbReference type="AlphaFoldDB" id="A0AAP0Q317"/>
<comment type="caution">
    <text evidence="8">The sequence shown here is derived from an EMBL/GenBank/DDBJ whole genome shotgun (WGS) entry which is preliminary data.</text>
</comment>
<dbReference type="SUPFAM" id="SSF46689">
    <property type="entry name" value="Homeodomain-like"/>
    <property type="match status" value="1"/>
</dbReference>
<dbReference type="PANTHER" id="PTHR31003">
    <property type="entry name" value="MYB FAMILY TRANSCRIPTION FACTOR"/>
    <property type="match status" value="1"/>
</dbReference>
<accession>A0AAP0Q317</accession>
<evidence type="ECO:0000256" key="1">
    <source>
        <dbReference type="ARBA" id="ARBA00004123"/>
    </source>
</evidence>
<dbReference type="Pfam" id="PF26575">
    <property type="entry name" value="HHO5_N"/>
    <property type="match status" value="1"/>
</dbReference>
<organism evidence="8 9">
    <name type="scientific">Stephania cephalantha</name>
    <dbReference type="NCBI Taxonomy" id="152367"/>
    <lineage>
        <taxon>Eukaryota</taxon>
        <taxon>Viridiplantae</taxon>
        <taxon>Streptophyta</taxon>
        <taxon>Embryophyta</taxon>
        <taxon>Tracheophyta</taxon>
        <taxon>Spermatophyta</taxon>
        <taxon>Magnoliopsida</taxon>
        <taxon>Ranunculales</taxon>
        <taxon>Menispermaceae</taxon>
        <taxon>Menispermoideae</taxon>
        <taxon>Cissampelideae</taxon>
        <taxon>Stephania</taxon>
    </lineage>
</organism>
<keyword evidence="9" id="KW-1185">Reference proteome</keyword>
<protein>
    <recommendedName>
        <fullName evidence="7">HTH myb-type domain-containing protein</fullName>
    </recommendedName>
</protein>
<dbReference type="PANTHER" id="PTHR31003:SF3">
    <property type="entry name" value="HOMEODOMAIN-LIKE SUPERFAMILY PROTEIN-RELATED"/>
    <property type="match status" value="1"/>
</dbReference>
<evidence type="ECO:0000256" key="3">
    <source>
        <dbReference type="ARBA" id="ARBA00023125"/>
    </source>
</evidence>
<feature type="region of interest" description="Disordered" evidence="6">
    <location>
        <begin position="136"/>
        <end position="168"/>
    </location>
</feature>
<dbReference type="InterPro" id="IPR017930">
    <property type="entry name" value="Myb_dom"/>
</dbReference>
<feature type="compositionally biased region" description="Basic and acidic residues" evidence="6">
    <location>
        <begin position="158"/>
        <end position="168"/>
    </location>
</feature>
<keyword evidence="5" id="KW-0539">Nucleus</keyword>
<dbReference type="Gene3D" id="1.10.10.60">
    <property type="entry name" value="Homeodomain-like"/>
    <property type="match status" value="1"/>
</dbReference>
<evidence type="ECO:0000256" key="6">
    <source>
        <dbReference type="SAM" id="MobiDB-lite"/>
    </source>
</evidence>
<feature type="compositionally biased region" description="Low complexity" evidence="6">
    <location>
        <begin position="136"/>
        <end position="152"/>
    </location>
</feature>
<dbReference type="InterPro" id="IPR009057">
    <property type="entry name" value="Homeodomain-like_sf"/>
</dbReference>
<dbReference type="InterPro" id="IPR001005">
    <property type="entry name" value="SANT/Myb"/>
</dbReference>
<name>A0AAP0Q317_9MAGN</name>
<evidence type="ECO:0000256" key="2">
    <source>
        <dbReference type="ARBA" id="ARBA00023015"/>
    </source>
</evidence>
<evidence type="ECO:0000313" key="9">
    <source>
        <dbReference type="Proteomes" id="UP001419268"/>
    </source>
</evidence>
<sequence>MGLASPDLRLDLQGSFVPKTIDVLLGEVSMMGSDSGKQSKLGEYIERLEEEMKKIDAFKRELPLCMLLIRDAIAALREETMQSGKSTPVTEEFLHVIRDSDDENVVVEKEMSGGDDDGDVRENKKDWLSSVQLWSSNNGCNSSSSNNNNNNNNKKHKPGEIKDSVEKEEPCKYKNSGGAFVPFKGIPGFPQTPKIVKDREHNRHNQHHQSSTGLALMSPEMKTMSSAGPSSYFINSKSSRGVSSSVTTFNQLSMQNSSPQQPQRKQRRCWSPELHRLFVNSLQQLGGCHVATPKQIRELMKVEGLTNDEVKSHLQKYRLHTRRVPSTGSGTTGSPVMVLGGIWVPNKDQKPSTSNSQSGSPQGPLQMSGTGGGISTTGGDDSSMEDDGDDQDRRSESYSWKGHLYKPCEDDACMNV</sequence>